<sequence length="179" mass="20443">MQDKKCTQHSYPFSKTLNNPAVFITNSKKRERGSSLYFVHENGTIRCSGSNEGKRKATTFIRPYLVGYITSKKPVIFNVPAIGLFPFEGRAKNYHELLQIKKLGYGHKGNIITEVISFESLINPRFIPLSWQGSEKGGTDWNIARQEVLDALSNIRLKNGDFKKEEHHVEDPEFKKSLI</sequence>
<evidence type="ECO:0000313" key="2">
    <source>
        <dbReference type="Proteomes" id="UP000054926"/>
    </source>
</evidence>
<organism evidence="1 2">
    <name type="scientific">Legionella steelei</name>
    <dbReference type="NCBI Taxonomy" id="947033"/>
    <lineage>
        <taxon>Bacteria</taxon>
        <taxon>Pseudomonadati</taxon>
        <taxon>Pseudomonadota</taxon>
        <taxon>Gammaproteobacteria</taxon>
        <taxon>Legionellales</taxon>
        <taxon>Legionellaceae</taxon>
        <taxon>Legionella</taxon>
    </lineage>
</organism>
<dbReference type="RefSeq" id="WP_058510761.1">
    <property type="nucleotide sequence ID" value="NZ_DAIOMV010000006.1"/>
</dbReference>
<gene>
    <name evidence="1" type="ORF">Lste_1849</name>
</gene>
<dbReference type="EMBL" id="LNYY01000019">
    <property type="protein sequence ID" value="KTD68691.1"/>
    <property type="molecule type" value="Genomic_DNA"/>
</dbReference>
<name>A0A0W0ZIX1_9GAMM</name>
<comment type="caution">
    <text evidence="1">The sequence shown here is derived from an EMBL/GenBank/DDBJ whole genome shotgun (WGS) entry which is preliminary data.</text>
</comment>
<dbReference type="Proteomes" id="UP000054926">
    <property type="component" value="Unassembled WGS sequence"/>
</dbReference>
<dbReference type="AlphaFoldDB" id="A0A0W0ZIX1"/>
<dbReference type="OrthoDB" id="5652928at2"/>
<evidence type="ECO:0000313" key="1">
    <source>
        <dbReference type="EMBL" id="KTD68691.1"/>
    </source>
</evidence>
<reference evidence="1 2" key="1">
    <citation type="submission" date="2015-11" db="EMBL/GenBank/DDBJ databases">
        <title>Genomic analysis of 38 Legionella species identifies large and diverse effector repertoires.</title>
        <authorList>
            <person name="Burstein D."/>
            <person name="Amaro F."/>
            <person name="Zusman T."/>
            <person name="Lifshitz Z."/>
            <person name="Cohen O."/>
            <person name="Gilbert J.A."/>
            <person name="Pupko T."/>
            <person name="Shuman H.A."/>
            <person name="Segal G."/>
        </authorList>
    </citation>
    <scope>NUCLEOTIDE SEQUENCE [LARGE SCALE GENOMIC DNA]</scope>
    <source>
        <strain evidence="1 2">IMVS3376</strain>
    </source>
</reference>
<accession>A0A0W0ZIX1</accession>
<protein>
    <submittedName>
        <fullName evidence="1">Uncharacterized protein</fullName>
    </submittedName>
</protein>
<proteinExistence type="predicted"/>
<dbReference type="PATRIC" id="fig|947033.5.peg.1964"/>
<keyword evidence="2" id="KW-1185">Reference proteome</keyword>